<name>A0AA38I597_9CUCU</name>
<keyword evidence="2" id="KW-0677">Repeat</keyword>
<dbReference type="Proteomes" id="UP001168821">
    <property type="component" value="Unassembled WGS sequence"/>
</dbReference>
<gene>
    <name evidence="5" type="ORF">Zmor_024678</name>
</gene>
<dbReference type="InterPro" id="IPR003591">
    <property type="entry name" value="Leu-rich_rpt_typical-subtyp"/>
</dbReference>
<keyword evidence="3" id="KW-0472">Membrane</keyword>
<dbReference type="PROSITE" id="PS51450">
    <property type="entry name" value="LRR"/>
    <property type="match status" value="1"/>
</dbReference>
<keyword evidence="1" id="KW-0433">Leucine-rich repeat</keyword>
<keyword evidence="4" id="KW-0732">Signal</keyword>
<dbReference type="SUPFAM" id="SSF52058">
    <property type="entry name" value="L domain-like"/>
    <property type="match status" value="2"/>
</dbReference>
<evidence type="ECO:0000256" key="3">
    <source>
        <dbReference type="SAM" id="Phobius"/>
    </source>
</evidence>
<keyword evidence="6" id="KW-1185">Reference proteome</keyword>
<dbReference type="AlphaFoldDB" id="A0AA38I597"/>
<dbReference type="InterPro" id="IPR001611">
    <property type="entry name" value="Leu-rich_rpt"/>
</dbReference>
<keyword evidence="3" id="KW-0812">Transmembrane</keyword>
<sequence length="847" mass="94936">MLLFHLFFYILVTSAEETYENSTDICKRCSCNDAQIFELDCSNHNITLMLANWPTQKPIKATFTGNNFTKLEKLPPTESFVEIVLSKCNIQSLDPAVFDTATKTKLVDLSYNLLVSEEVTSDKFRGPIKDNRPQPIGIEDLNLAYNQIHSLNKDVFEFLPNLTRLNLEGNDFRVLDAHTQLALANVPGLTSLNLANNELTELIPDAIEKLTKLVVLDLSKNDLDFVPYSLEKVGTSLEVLIVDDNPIFEMAENTFSKLPNIVEISANNLTQLTHINASTFASNLKLTKLSLRNNVALQAIDPAAFSPQSTLKELHLDNTNLTGLPLSLLNWTSLDSLTLQGAPLTCNCDLFRISASLPHTANNNEDGPICTDPLTSNRNHILFFSSDICEAKKPINKTKEDPDSICTSCGCWTSEDDLVMNINCANKNLEHVGGYWEVKKETKFVKISFAGNEMPTLEALPQTDAVVEIVLTRCNIRYLRPSLFADTPNVKFVDLSYNALPAEELSSENFRGPFNDTFDQPIALEHLDLSYNQIHTLVNNVFEHMPNIKILNLEGNDFKVLDVHTQLALSSIRGLQDLNLANNELTEMIVGAIDAHENLTHLDLSRNLLDFVPPSLGHIGKSLEILNVDGNPIIEFTSETFRGLGNITELSANNLTMLKYINDTTFAAMPKLKKLSLSNNTLLADIDREAFGVNQTLEELYLNNDALYHLDYKLLPWSQLHVFEFKVNPLKCSCDLYNITTQLAADIMREKNGPHCDDPRTESIIPVFKLESDICLENLPLPSHKNHLEHHLSTVRVVIIVMCVTASIAAILVAILGFVRYKRYRRETSYPYASQIAYNPISSTSRY</sequence>
<comment type="caution">
    <text evidence="5">The sequence shown here is derived from an EMBL/GenBank/DDBJ whole genome shotgun (WGS) entry which is preliminary data.</text>
</comment>
<evidence type="ECO:0000313" key="5">
    <source>
        <dbReference type="EMBL" id="KAJ3647144.1"/>
    </source>
</evidence>
<keyword evidence="3" id="KW-1133">Transmembrane helix</keyword>
<feature type="chain" id="PRO_5041204547" evidence="4">
    <location>
        <begin position="16"/>
        <end position="847"/>
    </location>
</feature>
<dbReference type="PANTHER" id="PTHR24366:SF96">
    <property type="entry name" value="LEUCINE RICH REPEAT CONTAINING 53"/>
    <property type="match status" value="1"/>
</dbReference>
<organism evidence="5 6">
    <name type="scientific">Zophobas morio</name>
    <dbReference type="NCBI Taxonomy" id="2755281"/>
    <lineage>
        <taxon>Eukaryota</taxon>
        <taxon>Metazoa</taxon>
        <taxon>Ecdysozoa</taxon>
        <taxon>Arthropoda</taxon>
        <taxon>Hexapoda</taxon>
        <taxon>Insecta</taxon>
        <taxon>Pterygota</taxon>
        <taxon>Neoptera</taxon>
        <taxon>Endopterygota</taxon>
        <taxon>Coleoptera</taxon>
        <taxon>Polyphaga</taxon>
        <taxon>Cucujiformia</taxon>
        <taxon>Tenebrionidae</taxon>
        <taxon>Zophobas</taxon>
    </lineage>
</organism>
<dbReference type="SMART" id="SM00369">
    <property type="entry name" value="LRR_TYP"/>
    <property type="match status" value="11"/>
</dbReference>
<dbReference type="InterPro" id="IPR032675">
    <property type="entry name" value="LRR_dom_sf"/>
</dbReference>
<reference evidence="5" key="1">
    <citation type="journal article" date="2023" name="G3 (Bethesda)">
        <title>Whole genome assemblies of Zophobas morio and Tenebrio molitor.</title>
        <authorList>
            <person name="Kaur S."/>
            <person name="Stinson S.A."/>
            <person name="diCenzo G.C."/>
        </authorList>
    </citation>
    <scope>NUCLEOTIDE SEQUENCE</scope>
    <source>
        <strain evidence="5">QUZm001</strain>
    </source>
</reference>
<dbReference type="EMBL" id="JALNTZ010000007">
    <property type="protein sequence ID" value="KAJ3647144.1"/>
    <property type="molecule type" value="Genomic_DNA"/>
</dbReference>
<evidence type="ECO:0000256" key="2">
    <source>
        <dbReference type="ARBA" id="ARBA00022737"/>
    </source>
</evidence>
<proteinExistence type="predicted"/>
<accession>A0AA38I597</accession>
<feature type="signal peptide" evidence="4">
    <location>
        <begin position="1"/>
        <end position="15"/>
    </location>
</feature>
<evidence type="ECO:0000256" key="1">
    <source>
        <dbReference type="ARBA" id="ARBA00022614"/>
    </source>
</evidence>
<evidence type="ECO:0000313" key="6">
    <source>
        <dbReference type="Proteomes" id="UP001168821"/>
    </source>
</evidence>
<dbReference type="PANTHER" id="PTHR24366">
    <property type="entry name" value="IG(IMMUNOGLOBULIN) AND LRR(LEUCINE RICH REPEAT) DOMAINS"/>
    <property type="match status" value="1"/>
</dbReference>
<evidence type="ECO:0000256" key="4">
    <source>
        <dbReference type="SAM" id="SignalP"/>
    </source>
</evidence>
<feature type="transmembrane region" description="Helical" evidence="3">
    <location>
        <begin position="797"/>
        <end position="819"/>
    </location>
</feature>
<dbReference type="Pfam" id="PF13855">
    <property type="entry name" value="LRR_8"/>
    <property type="match status" value="5"/>
</dbReference>
<dbReference type="Gene3D" id="3.80.10.10">
    <property type="entry name" value="Ribonuclease Inhibitor"/>
    <property type="match status" value="4"/>
</dbReference>
<protein>
    <submittedName>
        <fullName evidence="5">Uncharacterized protein</fullName>
    </submittedName>
</protein>